<feature type="transmembrane region" description="Helical" evidence="7">
    <location>
        <begin position="154"/>
        <end position="176"/>
    </location>
</feature>
<evidence type="ECO:0000256" key="7">
    <source>
        <dbReference type="RuleBase" id="RU363032"/>
    </source>
</evidence>
<accession>A0A6H2GT12</accession>
<keyword evidence="10" id="KW-1185">Reference proteome</keyword>
<feature type="transmembrane region" description="Helical" evidence="7">
    <location>
        <begin position="122"/>
        <end position="142"/>
    </location>
</feature>
<sequence>MSKPSAALPPKAARDFHKLSPAWNAAFHVIAGLFALLCVFPFVFILIISFTNERTLAEDGYRLVPSEWSLEAYRYVLQNGDALLRSYGVTIFVTVVGTALGLLVVTLYAYGISRKSFQYRKFFNFFAFFTMLFNGGLVPTYIVVTQMLGLKDSIWALILPLMVNAFYVLIMRTFFLTMVPEAIIESGKIDGASELQIFYKLVLPLALPGLATIALFSTLGYWNDWFNALLYIENPNLVPLQSMLMRIETNMQFLLSQASSNSSLAQGLQNMPQDTARMAMVVLATGPIVLAYPFFQRYFVQGLTIGAVKE</sequence>
<dbReference type="RefSeq" id="WP_168906241.1">
    <property type="nucleotide sequence ID" value="NZ_CP051428.1"/>
</dbReference>
<dbReference type="Pfam" id="PF00528">
    <property type="entry name" value="BPD_transp_1"/>
    <property type="match status" value="1"/>
</dbReference>
<dbReference type="PANTHER" id="PTHR43744:SF9">
    <property type="entry name" value="POLYGALACTURONAN_RHAMNOGALACTURONAN TRANSPORT SYSTEM PERMEASE PROTEIN YTCP"/>
    <property type="match status" value="1"/>
</dbReference>
<evidence type="ECO:0000256" key="2">
    <source>
        <dbReference type="ARBA" id="ARBA00022448"/>
    </source>
</evidence>
<comment type="similarity">
    <text evidence="7">Belongs to the binding-protein-dependent transport system permease family.</text>
</comment>
<dbReference type="PANTHER" id="PTHR43744">
    <property type="entry name" value="ABC TRANSPORTER PERMEASE PROTEIN MG189-RELATED-RELATED"/>
    <property type="match status" value="1"/>
</dbReference>
<feature type="domain" description="ABC transmembrane type-1" evidence="8">
    <location>
        <begin position="87"/>
        <end position="292"/>
    </location>
</feature>
<dbReference type="Gene3D" id="1.10.3720.10">
    <property type="entry name" value="MetI-like"/>
    <property type="match status" value="1"/>
</dbReference>
<keyword evidence="2 7" id="KW-0813">Transport</keyword>
<evidence type="ECO:0000256" key="1">
    <source>
        <dbReference type="ARBA" id="ARBA00004651"/>
    </source>
</evidence>
<dbReference type="PROSITE" id="PS50928">
    <property type="entry name" value="ABC_TM1"/>
    <property type="match status" value="1"/>
</dbReference>
<dbReference type="CDD" id="cd06261">
    <property type="entry name" value="TM_PBP2"/>
    <property type="match status" value="1"/>
</dbReference>
<keyword evidence="6 7" id="KW-0472">Membrane</keyword>
<dbReference type="AlphaFoldDB" id="A0A6H2GT12"/>
<evidence type="ECO:0000256" key="5">
    <source>
        <dbReference type="ARBA" id="ARBA00022989"/>
    </source>
</evidence>
<dbReference type="GO" id="GO:0055085">
    <property type="term" value="P:transmembrane transport"/>
    <property type="evidence" value="ECO:0007669"/>
    <property type="project" value="InterPro"/>
</dbReference>
<feature type="transmembrane region" description="Helical" evidence="7">
    <location>
        <begin position="276"/>
        <end position="295"/>
    </location>
</feature>
<evidence type="ECO:0000259" key="8">
    <source>
        <dbReference type="PROSITE" id="PS50928"/>
    </source>
</evidence>
<dbReference type="GO" id="GO:0005886">
    <property type="term" value="C:plasma membrane"/>
    <property type="evidence" value="ECO:0007669"/>
    <property type="project" value="UniProtKB-SubCell"/>
</dbReference>
<keyword evidence="4 7" id="KW-0812">Transmembrane</keyword>
<evidence type="ECO:0000313" key="10">
    <source>
        <dbReference type="Proteomes" id="UP000502136"/>
    </source>
</evidence>
<reference evidence="9 10" key="1">
    <citation type="submission" date="2020-04" db="EMBL/GenBank/DDBJ databases">
        <title>Novel Paenibacillus strain UniB2 isolated from commercial digestive syrup.</title>
        <authorList>
            <person name="Thorat V."/>
            <person name="Kirdat K."/>
            <person name="Tiwarekar B."/>
            <person name="Yadav A."/>
        </authorList>
    </citation>
    <scope>NUCLEOTIDE SEQUENCE [LARGE SCALE GENOMIC DNA]</scope>
    <source>
        <strain evidence="9 10">UniB2</strain>
    </source>
</reference>
<protein>
    <submittedName>
        <fullName evidence="9">Carbohydrate ABC transporter permease</fullName>
    </submittedName>
</protein>
<evidence type="ECO:0000313" key="9">
    <source>
        <dbReference type="EMBL" id="QJC50564.1"/>
    </source>
</evidence>
<dbReference type="Proteomes" id="UP000502136">
    <property type="component" value="Chromosome"/>
</dbReference>
<dbReference type="KEGG" id="palr:HGI30_02445"/>
<dbReference type="SUPFAM" id="SSF161098">
    <property type="entry name" value="MetI-like"/>
    <property type="match status" value="1"/>
</dbReference>
<feature type="transmembrane region" description="Helical" evidence="7">
    <location>
        <begin position="21"/>
        <end position="48"/>
    </location>
</feature>
<feature type="transmembrane region" description="Helical" evidence="7">
    <location>
        <begin position="197"/>
        <end position="222"/>
    </location>
</feature>
<evidence type="ECO:0000256" key="4">
    <source>
        <dbReference type="ARBA" id="ARBA00022692"/>
    </source>
</evidence>
<keyword evidence="3" id="KW-1003">Cell membrane</keyword>
<feature type="transmembrane region" description="Helical" evidence="7">
    <location>
        <begin position="87"/>
        <end position="110"/>
    </location>
</feature>
<name>A0A6H2GT12_9BACL</name>
<keyword evidence="5 7" id="KW-1133">Transmembrane helix</keyword>
<proteinExistence type="inferred from homology"/>
<dbReference type="EMBL" id="CP051428">
    <property type="protein sequence ID" value="QJC50564.1"/>
    <property type="molecule type" value="Genomic_DNA"/>
</dbReference>
<organism evidence="9 10">
    <name type="scientific">Paenibacillus albicereus</name>
    <dbReference type="NCBI Taxonomy" id="2726185"/>
    <lineage>
        <taxon>Bacteria</taxon>
        <taxon>Bacillati</taxon>
        <taxon>Bacillota</taxon>
        <taxon>Bacilli</taxon>
        <taxon>Bacillales</taxon>
        <taxon>Paenibacillaceae</taxon>
        <taxon>Paenibacillus</taxon>
    </lineage>
</organism>
<dbReference type="InterPro" id="IPR000515">
    <property type="entry name" value="MetI-like"/>
</dbReference>
<evidence type="ECO:0000256" key="3">
    <source>
        <dbReference type="ARBA" id="ARBA00022475"/>
    </source>
</evidence>
<comment type="subcellular location">
    <subcellularLocation>
        <location evidence="1 7">Cell membrane</location>
        <topology evidence="1 7">Multi-pass membrane protein</topology>
    </subcellularLocation>
</comment>
<dbReference type="InterPro" id="IPR035906">
    <property type="entry name" value="MetI-like_sf"/>
</dbReference>
<evidence type="ECO:0000256" key="6">
    <source>
        <dbReference type="ARBA" id="ARBA00023136"/>
    </source>
</evidence>
<gene>
    <name evidence="9" type="ORF">HGI30_02445</name>
</gene>